<reference evidence="1" key="1">
    <citation type="submission" date="2020-12" db="EMBL/GenBank/DDBJ databases">
        <title>Antibiotic resistance and phylogeny of Pseudomonas spp. isolated over three decades from chicken meat in the Norwegian food chain.</title>
        <authorList>
            <person name="Moen B."/>
        </authorList>
    </citation>
    <scope>NUCLEOTIDE SEQUENCE</scope>
    <source>
        <strain evidence="1">MF6762</strain>
    </source>
</reference>
<name>A0A8I1K9V5_9PSED</name>
<dbReference type="EMBL" id="JAEKCZ010000026">
    <property type="protein sequence ID" value="MBJ2259186.1"/>
    <property type="molecule type" value="Genomic_DNA"/>
</dbReference>
<accession>A0A8I1K9V5</accession>
<evidence type="ECO:0000313" key="2">
    <source>
        <dbReference type="Proteomes" id="UP000658390"/>
    </source>
</evidence>
<proteinExistence type="predicted"/>
<comment type="caution">
    <text evidence="1">The sequence shown here is derived from an EMBL/GenBank/DDBJ whole genome shotgun (WGS) entry which is preliminary data.</text>
</comment>
<evidence type="ECO:0000313" key="1">
    <source>
        <dbReference type="EMBL" id="MBJ2259186.1"/>
    </source>
</evidence>
<dbReference type="AlphaFoldDB" id="A0A8I1K9V5"/>
<dbReference type="RefSeq" id="WP_198822851.1">
    <property type="nucleotide sequence ID" value="NZ_JAEKCZ010000026.1"/>
</dbReference>
<organism evidence="1 2">
    <name type="scientific">Pseudomonas psychrophila</name>
    <dbReference type="NCBI Taxonomy" id="122355"/>
    <lineage>
        <taxon>Bacteria</taxon>
        <taxon>Pseudomonadati</taxon>
        <taxon>Pseudomonadota</taxon>
        <taxon>Gammaproteobacteria</taxon>
        <taxon>Pseudomonadales</taxon>
        <taxon>Pseudomonadaceae</taxon>
        <taxon>Pseudomonas</taxon>
    </lineage>
</organism>
<sequence length="126" mass="14259">MRNDTTQSVLRKMDSDLELHHRTWEIDGDLYRCRHCMSGQLASKGSEKFVHASDCVAKNTVSDHPWLDLVRHTSALAKPVTRNRSRSCELEVGREGHASENGAECHNEQAGQRLCLHNGLKEETHV</sequence>
<dbReference type="Proteomes" id="UP000658390">
    <property type="component" value="Unassembled WGS sequence"/>
</dbReference>
<protein>
    <submittedName>
        <fullName evidence="1">Uncharacterized protein</fullName>
    </submittedName>
</protein>
<gene>
    <name evidence="1" type="ORF">JFT45_22045</name>
</gene>